<accession>A0A1Y2FBB8</accession>
<keyword evidence="3" id="KW-1185">Reference proteome</keyword>
<proteinExistence type="predicted"/>
<comment type="caution">
    <text evidence="2">The sequence shown here is derived from an EMBL/GenBank/DDBJ whole genome shotgun (WGS) entry which is preliminary data.</text>
</comment>
<feature type="compositionally biased region" description="Low complexity" evidence="1">
    <location>
        <begin position="29"/>
        <end position="44"/>
    </location>
</feature>
<reference evidence="2 3" key="1">
    <citation type="submission" date="2016-08" db="EMBL/GenBank/DDBJ databases">
        <title>A Parts List for Fungal Cellulosomes Revealed by Comparative Genomics.</title>
        <authorList>
            <consortium name="DOE Joint Genome Institute"/>
            <person name="Haitjema C.H."/>
            <person name="Gilmore S.P."/>
            <person name="Henske J.K."/>
            <person name="Solomon K.V."/>
            <person name="De Groot R."/>
            <person name="Kuo A."/>
            <person name="Mondo S.J."/>
            <person name="Salamov A.A."/>
            <person name="Labutti K."/>
            <person name="Zhao Z."/>
            <person name="Chiniquy J."/>
            <person name="Barry K."/>
            <person name="Brewer H.M."/>
            <person name="Purvine S.O."/>
            <person name="Wright A.T."/>
            <person name="Boxma B."/>
            <person name="Van Alen T."/>
            <person name="Hackstein J.H."/>
            <person name="Baker S.E."/>
            <person name="Grigoriev I.V."/>
            <person name="O'Malley M.A."/>
        </authorList>
    </citation>
    <scope>NUCLEOTIDE SEQUENCE [LARGE SCALE GENOMIC DNA]</scope>
    <source>
        <strain evidence="2 3">G1</strain>
    </source>
</reference>
<sequence length="547" mass="60791">MVNSIGMYYDISSIQNKLRKRRFEDSNDNNDNNENKNNNASVNPAYNPYHKSLIIGADSRIPNTRYVTGVVVNLPDSLGSVINSIPKGFTECAAVNNCKGCIVLCNVLISATITNSKAVTLTHSNSTNESSDNGFTFNTEYSEAFIHGVTEDDTHATTNTAGSTDEINWNGYKEHSDTNKYSYLSKDDYDGIPYIDKDASYDDKDKNKDKNKKKKDSKNKRFVFVNSGDVKINLNNNQTHFEKRIFFLAPLAPILLEFVVQQGARFLIKQGIKQIGKYVSAKDVAKETGKKSKRSKSKKIDTASQTGQTAISGAQLAEDEVNFIEREERASLVIALAGTRSNSQTNVEGSSNDGAKINSKKDSENNSHSHSVMEQNETTKGHSKAYTLGHNESSSKEDSKSDTISNLISNSYTSENVTPIFLSEATVWACGVNDGLRGDHVEFYTSEFTKYQSNKFIINKTDCSYKENVQGFHILENDILKTKIDPQRGISNFMIMGDVLKAPNPKANEGNGSYILTSNPSNPWFFGILETGQLVICHKEFYKNHIL</sequence>
<name>A0A1Y2FBB8_9FUNG</name>
<dbReference type="EMBL" id="MCOG01000013">
    <property type="protein sequence ID" value="ORY80155.1"/>
    <property type="molecule type" value="Genomic_DNA"/>
</dbReference>
<gene>
    <name evidence="2" type="ORF">LY90DRAFT_500536</name>
</gene>
<feature type="compositionally biased region" description="Polar residues" evidence="1">
    <location>
        <begin position="368"/>
        <end position="378"/>
    </location>
</feature>
<feature type="region of interest" description="Disordered" evidence="1">
    <location>
        <begin position="283"/>
        <end position="311"/>
    </location>
</feature>
<feature type="region of interest" description="Disordered" evidence="1">
    <location>
        <begin position="341"/>
        <end position="402"/>
    </location>
</feature>
<organism evidence="2 3">
    <name type="scientific">Neocallimastix californiae</name>
    <dbReference type="NCBI Taxonomy" id="1754190"/>
    <lineage>
        <taxon>Eukaryota</taxon>
        <taxon>Fungi</taxon>
        <taxon>Fungi incertae sedis</taxon>
        <taxon>Chytridiomycota</taxon>
        <taxon>Chytridiomycota incertae sedis</taxon>
        <taxon>Neocallimastigomycetes</taxon>
        <taxon>Neocallimastigales</taxon>
        <taxon>Neocallimastigaceae</taxon>
        <taxon>Neocallimastix</taxon>
    </lineage>
</organism>
<dbReference type="AlphaFoldDB" id="A0A1Y2FBB8"/>
<dbReference type="STRING" id="1754190.A0A1Y2FBB8"/>
<feature type="region of interest" description="Disordered" evidence="1">
    <location>
        <begin position="24"/>
        <end position="44"/>
    </location>
</feature>
<evidence type="ECO:0000313" key="2">
    <source>
        <dbReference type="EMBL" id="ORY80155.1"/>
    </source>
</evidence>
<protein>
    <submittedName>
        <fullName evidence="2">Uncharacterized protein</fullName>
    </submittedName>
</protein>
<feature type="compositionally biased region" description="Polar residues" evidence="1">
    <location>
        <begin position="341"/>
        <end position="353"/>
    </location>
</feature>
<dbReference type="Proteomes" id="UP000193920">
    <property type="component" value="Unassembled WGS sequence"/>
</dbReference>
<feature type="compositionally biased region" description="Polar residues" evidence="1">
    <location>
        <begin position="302"/>
        <end position="311"/>
    </location>
</feature>
<evidence type="ECO:0000313" key="3">
    <source>
        <dbReference type="Proteomes" id="UP000193920"/>
    </source>
</evidence>
<evidence type="ECO:0000256" key="1">
    <source>
        <dbReference type="SAM" id="MobiDB-lite"/>
    </source>
</evidence>